<dbReference type="GO" id="GO:0001405">
    <property type="term" value="C:PAM complex, Tim23 associated import motor"/>
    <property type="evidence" value="ECO:0007669"/>
    <property type="project" value="TreeGrafter"/>
</dbReference>
<comment type="subcellular location">
    <subcellularLocation>
        <location evidence="1">Mitochondrion inner membrane</location>
        <topology evidence="1">Single-pass membrane protein</topology>
    </subcellularLocation>
</comment>
<evidence type="ECO:0000313" key="9">
    <source>
        <dbReference type="EMBL" id="CAD7578757.1"/>
    </source>
</evidence>
<dbReference type="InterPro" id="IPR001623">
    <property type="entry name" value="DnaJ_domain"/>
</dbReference>
<comment type="function">
    <text evidence="8">Probable component of the PAM complex, a complex required for the translocation of transit peptide-containing proteins from the inner membrane into the mitochondrial matrix in an ATP-dependent manner. May act as a co-chaperone that stimulate the ATP-dependent activity.</text>
</comment>
<protein>
    <submittedName>
        <fullName evidence="9">(California timema) hypothetical protein</fullName>
    </submittedName>
</protein>
<keyword evidence="6" id="KW-0472">Membrane</keyword>
<evidence type="ECO:0000256" key="4">
    <source>
        <dbReference type="ARBA" id="ARBA00022989"/>
    </source>
</evidence>
<gene>
    <name evidence="9" type="ORF">TCMB3V08_LOCUS11294</name>
</gene>
<evidence type="ECO:0000256" key="3">
    <source>
        <dbReference type="ARBA" id="ARBA00022792"/>
    </source>
</evidence>
<reference evidence="9" key="1">
    <citation type="submission" date="2020-11" db="EMBL/GenBank/DDBJ databases">
        <authorList>
            <person name="Tran Van P."/>
        </authorList>
    </citation>
    <scope>NUCLEOTIDE SEQUENCE</scope>
</reference>
<dbReference type="PANTHER" id="PTHR12763">
    <property type="match status" value="1"/>
</dbReference>
<comment type="similarity">
    <text evidence="7">Belongs to the TIM14 family.</text>
</comment>
<dbReference type="EMBL" id="OE188592">
    <property type="protein sequence ID" value="CAD7578757.1"/>
    <property type="molecule type" value="Genomic_DNA"/>
</dbReference>
<dbReference type="SUPFAM" id="SSF46565">
    <property type="entry name" value="Chaperone J-domain"/>
    <property type="match status" value="1"/>
</dbReference>
<evidence type="ECO:0000256" key="7">
    <source>
        <dbReference type="ARBA" id="ARBA00038105"/>
    </source>
</evidence>
<organism evidence="9">
    <name type="scientific">Timema californicum</name>
    <name type="common">California timema</name>
    <name type="synonym">Walking stick</name>
    <dbReference type="NCBI Taxonomy" id="61474"/>
    <lineage>
        <taxon>Eukaryota</taxon>
        <taxon>Metazoa</taxon>
        <taxon>Ecdysozoa</taxon>
        <taxon>Arthropoda</taxon>
        <taxon>Hexapoda</taxon>
        <taxon>Insecta</taxon>
        <taxon>Pterygota</taxon>
        <taxon>Neoptera</taxon>
        <taxon>Polyneoptera</taxon>
        <taxon>Phasmatodea</taxon>
        <taxon>Timematodea</taxon>
        <taxon>Timematoidea</taxon>
        <taxon>Timematidae</taxon>
        <taxon>Timema</taxon>
    </lineage>
</organism>
<keyword evidence="2" id="KW-0812">Transmembrane</keyword>
<evidence type="ECO:0000256" key="6">
    <source>
        <dbReference type="ARBA" id="ARBA00023136"/>
    </source>
</evidence>
<accession>A0A7R9JGK5</accession>
<dbReference type="GO" id="GO:0001671">
    <property type="term" value="F:ATPase activator activity"/>
    <property type="evidence" value="ECO:0007669"/>
    <property type="project" value="TreeGrafter"/>
</dbReference>
<dbReference type="Gene3D" id="1.10.287.110">
    <property type="entry name" value="DnaJ domain"/>
    <property type="match status" value="1"/>
</dbReference>
<evidence type="ECO:0000256" key="1">
    <source>
        <dbReference type="ARBA" id="ARBA00004434"/>
    </source>
</evidence>
<sequence length="276" mass="30454">MASTVIIAGLGLAAVGFVGRHIIRSAPAVTQKVNEAMKSFPNSTAFANSKYYKGGFEPRMTKREASLILGISPTASKLKIREAHRRVMSLNHPDRGGSPLLASKIKRSQGFVGERKKLLTLDRLSSLQCSSDPFNRLWETWAASAEELSTAVWRLTVPSTAAYDGRYKDILCTACACNEDGKNKDTEENVGNKKLSPQRVNPVPQLPAVLALRLPPLFGKFGPQRRDHIPGKRTGNLKDTLQQIPAIQEQAQQLECNRVLVRVHDLQTFKISTILL</sequence>
<dbReference type="FunFam" id="1.10.287.110:FF:000001">
    <property type="entry name" value="Import inner membrane translocase subunit tim14"/>
    <property type="match status" value="1"/>
</dbReference>
<proteinExistence type="inferred from homology"/>
<dbReference type="GO" id="GO:0030150">
    <property type="term" value="P:protein import into mitochondrial matrix"/>
    <property type="evidence" value="ECO:0007669"/>
    <property type="project" value="TreeGrafter"/>
</dbReference>
<evidence type="ECO:0000256" key="2">
    <source>
        <dbReference type="ARBA" id="ARBA00022692"/>
    </source>
</evidence>
<evidence type="ECO:0000256" key="8">
    <source>
        <dbReference type="ARBA" id="ARBA00054366"/>
    </source>
</evidence>
<dbReference type="PANTHER" id="PTHR12763:SF28">
    <property type="entry name" value="GEO10507P1-RELATED"/>
    <property type="match status" value="1"/>
</dbReference>
<dbReference type="InterPro" id="IPR036869">
    <property type="entry name" value="J_dom_sf"/>
</dbReference>
<dbReference type="AlphaFoldDB" id="A0A7R9JGK5"/>
<keyword evidence="3" id="KW-0999">Mitochondrion inner membrane</keyword>
<dbReference type="CDD" id="cd06257">
    <property type="entry name" value="DnaJ"/>
    <property type="match status" value="1"/>
</dbReference>
<keyword evidence="5" id="KW-0496">Mitochondrion</keyword>
<keyword evidence="4" id="KW-1133">Transmembrane helix</keyword>
<evidence type="ECO:0000256" key="5">
    <source>
        <dbReference type="ARBA" id="ARBA00023128"/>
    </source>
</evidence>
<name>A0A7R9JGK5_TIMCA</name>